<gene>
    <name evidence="7" type="primary">cueR</name>
    <name evidence="7" type="ORF">PUT78_04305</name>
</gene>
<keyword evidence="5" id="KW-0804">Transcription</keyword>
<feature type="domain" description="HTH merR-type" evidence="6">
    <location>
        <begin position="1"/>
        <end position="68"/>
    </location>
</feature>
<keyword evidence="8" id="KW-1185">Reference proteome</keyword>
<dbReference type="Pfam" id="PF00376">
    <property type="entry name" value="MerR"/>
    <property type="match status" value="1"/>
</dbReference>
<comment type="caution">
    <text evidence="7">The sequence shown here is derived from an EMBL/GenBank/DDBJ whole genome shotgun (WGS) entry which is preliminary data.</text>
</comment>
<dbReference type="PROSITE" id="PS50937">
    <property type="entry name" value="HTH_MERR_2"/>
    <property type="match status" value="1"/>
</dbReference>
<dbReference type="Pfam" id="PF09278">
    <property type="entry name" value="MerR-DNA-bind"/>
    <property type="match status" value="1"/>
</dbReference>
<dbReference type="SMART" id="SM00422">
    <property type="entry name" value="HTH_MERR"/>
    <property type="match status" value="1"/>
</dbReference>
<reference evidence="7" key="1">
    <citation type="submission" date="2023-02" db="EMBL/GenBank/DDBJ databases">
        <title>Description of Roseinatronobacter alkalisoli sp. nov., an alkaliphilic bacerium isolated from soda soil.</title>
        <authorList>
            <person name="Wei W."/>
        </authorList>
    </citation>
    <scope>NUCLEOTIDE SEQUENCE</scope>
    <source>
        <strain evidence="7">HJB301</strain>
    </source>
</reference>
<dbReference type="SUPFAM" id="SSF46955">
    <property type="entry name" value="Putative DNA-binding domain"/>
    <property type="match status" value="1"/>
</dbReference>
<dbReference type="PANTHER" id="PTHR30204:SF94">
    <property type="entry name" value="HEAVY METAL-DEPENDENT TRANSCRIPTIONAL REGULATOR HI_0293-RELATED"/>
    <property type="match status" value="1"/>
</dbReference>
<name>A0ABT5T5D0_9RHOB</name>
<evidence type="ECO:0000256" key="4">
    <source>
        <dbReference type="ARBA" id="ARBA00023125"/>
    </source>
</evidence>
<accession>A0ABT5T5D0</accession>
<protein>
    <submittedName>
        <fullName evidence="7">Cu(I)-responsive transcriptional regulator</fullName>
    </submittedName>
</protein>
<dbReference type="Proteomes" id="UP001431784">
    <property type="component" value="Unassembled WGS sequence"/>
</dbReference>
<keyword evidence="3" id="KW-0805">Transcription regulation</keyword>
<organism evidence="7 8">
    <name type="scientific">Roseinatronobacter alkalisoli</name>
    <dbReference type="NCBI Taxonomy" id="3028235"/>
    <lineage>
        <taxon>Bacteria</taxon>
        <taxon>Pseudomonadati</taxon>
        <taxon>Pseudomonadota</taxon>
        <taxon>Alphaproteobacteria</taxon>
        <taxon>Rhodobacterales</taxon>
        <taxon>Paracoccaceae</taxon>
        <taxon>Roseinatronobacter</taxon>
    </lineage>
</organism>
<dbReference type="EMBL" id="JAQZSM010000003">
    <property type="protein sequence ID" value="MDD7970312.1"/>
    <property type="molecule type" value="Genomic_DNA"/>
</dbReference>
<comment type="subcellular location">
    <subcellularLocation>
        <location evidence="1">Cytoplasm</location>
    </subcellularLocation>
</comment>
<dbReference type="NCBIfam" id="TIGR02044">
    <property type="entry name" value="CueR"/>
    <property type="match status" value="1"/>
</dbReference>
<evidence type="ECO:0000256" key="3">
    <source>
        <dbReference type="ARBA" id="ARBA00023015"/>
    </source>
</evidence>
<dbReference type="InterPro" id="IPR009061">
    <property type="entry name" value="DNA-bd_dom_put_sf"/>
</dbReference>
<dbReference type="PANTHER" id="PTHR30204">
    <property type="entry name" value="REDOX-CYCLING DRUG-SENSING TRANSCRIPTIONAL ACTIVATOR SOXR"/>
    <property type="match status" value="1"/>
</dbReference>
<dbReference type="CDD" id="cd01108">
    <property type="entry name" value="HTH_CueR"/>
    <property type="match status" value="1"/>
</dbReference>
<dbReference type="InterPro" id="IPR000551">
    <property type="entry name" value="MerR-type_HTH_dom"/>
</dbReference>
<dbReference type="PRINTS" id="PR00040">
    <property type="entry name" value="HTHMERR"/>
</dbReference>
<dbReference type="Gene3D" id="1.10.1660.10">
    <property type="match status" value="1"/>
</dbReference>
<dbReference type="InterPro" id="IPR011789">
    <property type="entry name" value="CueR"/>
</dbReference>
<evidence type="ECO:0000256" key="2">
    <source>
        <dbReference type="ARBA" id="ARBA00022490"/>
    </source>
</evidence>
<proteinExistence type="predicted"/>
<dbReference type="InterPro" id="IPR047057">
    <property type="entry name" value="MerR_fam"/>
</dbReference>
<dbReference type="InterPro" id="IPR015358">
    <property type="entry name" value="Tscrpt_reg_MerR_DNA-bd"/>
</dbReference>
<evidence type="ECO:0000256" key="5">
    <source>
        <dbReference type="ARBA" id="ARBA00023163"/>
    </source>
</evidence>
<evidence type="ECO:0000313" key="7">
    <source>
        <dbReference type="EMBL" id="MDD7970312.1"/>
    </source>
</evidence>
<dbReference type="RefSeq" id="WP_274350930.1">
    <property type="nucleotide sequence ID" value="NZ_JAQZSM010000003.1"/>
</dbReference>
<sequence>MNISEVGRKAGLPPKTIRFYEDIGLIRPARMDNGYRDFSEEDLHRLAFLRRARALGFSVEECRQLLGLYHDKTRSSADVKQLAREHLQRVDDQLAELQQMRATLAHLIDACAGDHSPDCPILADLAQTTKG</sequence>
<evidence type="ECO:0000313" key="8">
    <source>
        <dbReference type="Proteomes" id="UP001431784"/>
    </source>
</evidence>
<evidence type="ECO:0000256" key="1">
    <source>
        <dbReference type="ARBA" id="ARBA00004496"/>
    </source>
</evidence>
<keyword evidence="2" id="KW-0963">Cytoplasm</keyword>
<keyword evidence="4" id="KW-0238">DNA-binding</keyword>
<evidence type="ECO:0000259" key="6">
    <source>
        <dbReference type="PROSITE" id="PS50937"/>
    </source>
</evidence>